<dbReference type="InterPro" id="IPR031475">
    <property type="entry name" value="NBD_C"/>
</dbReference>
<dbReference type="NCBIfam" id="NF047819">
    <property type="entry name" value="ThrnKinDtnkGamma"/>
    <property type="match status" value="1"/>
</dbReference>
<dbReference type="Pfam" id="PF17042">
    <property type="entry name" value="NBD_C"/>
    <property type="match status" value="1"/>
</dbReference>
<reference evidence="9 10" key="1">
    <citation type="submission" date="2024-04" db="EMBL/GenBank/DDBJ databases">
        <title>Kosakonia calanthae sp. nov., a halophilic bacterium isolated from leaves of Calanthe tiplacata.</title>
        <authorList>
            <person name="Wu P."/>
        </authorList>
    </citation>
    <scope>NUCLEOTIDE SEQUENCE [LARGE SCALE GENOMIC DNA]</scope>
    <source>
        <strain evidence="9 10">BYX6</strain>
    </source>
</reference>
<feature type="domain" description="Four-carbon acid sugar kinase N-terminal" evidence="7">
    <location>
        <begin position="10"/>
        <end position="221"/>
    </location>
</feature>
<feature type="domain" description="Four-carbon acid sugar kinase nucleotide binding" evidence="8">
    <location>
        <begin position="234"/>
        <end position="398"/>
    </location>
</feature>
<protein>
    <submittedName>
        <fullName evidence="9">Four-carbon acid sugar kinase family protein</fullName>
    </submittedName>
</protein>
<dbReference type="EMBL" id="CP151800">
    <property type="protein sequence ID" value="WZV96388.1"/>
    <property type="molecule type" value="Genomic_DNA"/>
</dbReference>
<evidence type="ECO:0000259" key="7">
    <source>
        <dbReference type="Pfam" id="PF07005"/>
    </source>
</evidence>
<keyword evidence="6" id="KW-0119">Carbohydrate metabolism</keyword>
<evidence type="ECO:0000313" key="9">
    <source>
        <dbReference type="EMBL" id="WZV96388.1"/>
    </source>
</evidence>
<comment type="similarity">
    <text evidence="1">Belongs to the four-carbon acid sugar kinase family.</text>
</comment>
<dbReference type="Gene3D" id="3.40.980.20">
    <property type="entry name" value="Four-carbon acid sugar kinase, nucleotide binding domain"/>
    <property type="match status" value="1"/>
</dbReference>
<evidence type="ECO:0000256" key="2">
    <source>
        <dbReference type="ARBA" id="ARBA00022679"/>
    </source>
</evidence>
<evidence type="ECO:0000256" key="5">
    <source>
        <dbReference type="ARBA" id="ARBA00022840"/>
    </source>
</evidence>
<organism evidence="9 10">
    <name type="scientific">Kosakonia calanthes</name>
    <dbReference type="NCBI Taxonomy" id="3139408"/>
    <lineage>
        <taxon>Bacteria</taxon>
        <taxon>Pseudomonadati</taxon>
        <taxon>Pseudomonadota</taxon>
        <taxon>Gammaproteobacteria</taxon>
        <taxon>Enterobacterales</taxon>
        <taxon>Enterobacteriaceae</taxon>
        <taxon>Kosakonia</taxon>
    </lineage>
</organism>
<proteinExistence type="inferred from homology"/>
<gene>
    <name evidence="9" type="ORF">AAEY27_11865</name>
</gene>
<evidence type="ECO:0000259" key="8">
    <source>
        <dbReference type="Pfam" id="PF17042"/>
    </source>
</evidence>
<dbReference type="InterPro" id="IPR042213">
    <property type="entry name" value="NBD_C_sf"/>
</dbReference>
<dbReference type="InterPro" id="IPR037051">
    <property type="entry name" value="4-carb_acid_sugar_kinase_N_sf"/>
</dbReference>
<evidence type="ECO:0000256" key="1">
    <source>
        <dbReference type="ARBA" id="ARBA00005715"/>
    </source>
</evidence>
<dbReference type="SUPFAM" id="SSF142764">
    <property type="entry name" value="YgbK-like"/>
    <property type="match status" value="1"/>
</dbReference>
<keyword evidence="4 9" id="KW-0418">Kinase</keyword>
<dbReference type="Pfam" id="PF07005">
    <property type="entry name" value="SBD_N"/>
    <property type="match status" value="1"/>
</dbReference>
<evidence type="ECO:0000256" key="3">
    <source>
        <dbReference type="ARBA" id="ARBA00022741"/>
    </source>
</evidence>
<dbReference type="RefSeq" id="WP_342320732.1">
    <property type="nucleotide sequence ID" value="NZ_CP151800.1"/>
</dbReference>
<dbReference type="GO" id="GO:0016301">
    <property type="term" value="F:kinase activity"/>
    <property type="evidence" value="ECO:0007669"/>
    <property type="project" value="UniProtKB-KW"/>
</dbReference>
<keyword evidence="10" id="KW-1185">Reference proteome</keyword>
<sequence>MNEQLANQQIVILADDFTGANDAGVSLALAGMQVEVALMAGIARQAQAVIYNSDSRALSKDEAHARVVALIDDIITRHAPGWLVKKIDSTLRGNIGAEVAAMRQACNTAAVIVAPAFPAAGRTTHNGQCYVNGVLLTNTEFATDPKTPVTSADIGSLLEATCRYLKPADVAAALAEATIDAPQLLVVDAETDADLDAIIQQVMSAGVAPLLVGSAGLCDALARALSARKSSPVLAIVGSMSEIAQQQLAHASEHPRVARLLIDIETVFSGNPDSYRQQIVEALEQGKHCLVHTCPDAQARHQIEALCSRLGLSRSELGERICTFLADLTRDVLGEVTPAALYLSGGDVAVAVAKALGATGFRIHGQAAGCVPWGHFLGCEWQRPVMTKAGGFGDETTLLKVLHFIEEKSSD</sequence>
<evidence type="ECO:0000313" key="10">
    <source>
        <dbReference type="Proteomes" id="UP001466893"/>
    </source>
</evidence>
<evidence type="ECO:0000256" key="6">
    <source>
        <dbReference type="ARBA" id="ARBA00023277"/>
    </source>
</evidence>
<keyword evidence="5" id="KW-0067">ATP-binding</keyword>
<accession>A0ABZ3B1Z2</accession>
<dbReference type="Proteomes" id="UP001466893">
    <property type="component" value="Chromosome"/>
</dbReference>
<keyword evidence="2" id="KW-0808">Transferase</keyword>
<dbReference type="Gene3D" id="3.40.50.10840">
    <property type="entry name" value="Putative sugar-binding, N-terminal domain"/>
    <property type="match status" value="1"/>
</dbReference>
<evidence type="ECO:0000256" key="4">
    <source>
        <dbReference type="ARBA" id="ARBA00022777"/>
    </source>
</evidence>
<dbReference type="InterPro" id="IPR010737">
    <property type="entry name" value="4-carb_acid_sugar_kinase_N"/>
</dbReference>
<keyword evidence="3" id="KW-0547">Nucleotide-binding</keyword>
<name>A0ABZ3B1Z2_9ENTR</name>